<dbReference type="Gene3D" id="3.40.50.720">
    <property type="entry name" value="NAD(P)-binding Rossmann-like Domain"/>
    <property type="match status" value="1"/>
</dbReference>
<name>A0ABU2DNY1_9MICC</name>
<gene>
    <name evidence="2" type="ORF">RIL96_00995</name>
</gene>
<feature type="region of interest" description="Disordered" evidence="1">
    <location>
        <begin position="361"/>
        <end position="418"/>
    </location>
</feature>
<sequence length="418" mass="43946">MRQDSEAALSEGQEEHTVDPPVLQEALRSYRLRPDAEASVLDEQTLRLRRPGIALRLNAPGMAAASVLQALRRGIPAAEAPDAVQQLWRHRLVDLYPTGEDQVRMRLAGVRIDGLGEVGTSLAEQLAEAGLGTLVVQDSQLAGADGVPGVSGTLGREDSRHTGKPRAEAVREALSRRHPETAVFECPPDGRVHGADLHVLCQPLQTRSPSADISALHAAAELSPAVLPISLMSEGALIGPLLAPTRGLCLQCWQLHLADDARRPSHSEDGEEGKEGDGAEEDGAAAVEPENTPSAGASTQPRLAPGVASIVAALTARQIQVLLTGRVRPAMADHVLRVDSDGRVTEQPIGRHPECTCRMASDRHRAAEEPPPPAPGAAPEPVSAPESSPQLRSESPPESPSGPDSEASSASLSEPSPP</sequence>
<feature type="compositionally biased region" description="Pro residues" evidence="1">
    <location>
        <begin position="369"/>
        <end position="378"/>
    </location>
</feature>
<feature type="region of interest" description="Disordered" evidence="1">
    <location>
        <begin position="1"/>
        <end position="22"/>
    </location>
</feature>
<feature type="region of interest" description="Disordered" evidence="1">
    <location>
        <begin position="146"/>
        <end position="165"/>
    </location>
</feature>
<keyword evidence="3" id="KW-1185">Reference proteome</keyword>
<feature type="region of interest" description="Disordered" evidence="1">
    <location>
        <begin position="260"/>
        <end position="301"/>
    </location>
</feature>
<feature type="compositionally biased region" description="Basic and acidic residues" evidence="1">
    <location>
        <begin position="155"/>
        <end position="165"/>
    </location>
</feature>
<feature type="compositionally biased region" description="Polar residues" evidence="1">
    <location>
        <begin position="291"/>
        <end position="301"/>
    </location>
</feature>
<evidence type="ECO:0000313" key="3">
    <source>
        <dbReference type="Proteomes" id="UP001251870"/>
    </source>
</evidence>
<comment type="caution">
    <text evidence="2">The sequence shown here is derived from an EMBL/GenBank/DDBJ whole genome shotgun (WGS) entry which is preliminary data.</text>
</comment>
<feature type="compositionally biased region" description="Low complexity" evidence="1">
    <location>
        <begin position="379"/>
        <end position="418"/>
    </location>
</feature>
<dbReference type="InterPro" id="IPR035985">
    <property type="entry name" value="Ubiquitin-activating_enz"/>
</dbReference>
<evidence type="ECO:0008006" key="4">
    <source>
        <dbReference type="Google" id="ProtNLM"/>
    </source>
</evidence>
<feature type="compositionally biased region" description="Basic and acidic residues" evidence="1">
    <location>
        <begin position="260"/>
        <end position="277"/>
    </location>
</feature>
<evidence type="ECO:0000256" key="1">
    <source>
        <dbReference type="SAM" id="MobiDB-lite"/>
    </source>
</evidence>
<dbReference type="Proteomes" id="UP001251870">
    <property type="component" value="Unassembled WGS sequence"/>
</dbReference>
<dbReference type="EMBL" id="JAVKGR010000001">
    <property type="protein sequence ID" value="MDR8018143.1"/>
    <property type="molecule type" value="Genomic_DNA"/>
</dbReference>
<dbReference type="RefSeq" id="WP_310547130.1">
    <property type="nucleotide sequence ID" value="NZ_JAVKGR010000001.1"/>
</dbReference>
<organism evidence="2 3">
    <name type="scientific">Nesterenkonia aerolata</name>
    <dbReference type="NCBI Taxonomy" id="3074079"/>
    <lineage>
        <taxon>Bacteria</taxon>
        <taxon>Bacillati</taxon>
        <taxon>Actinomycetota</taxon>
        <taxon>Actinomycetes</taxon>
        <taxon>Micrococcales</taxon>
        <taxon>Micrococcaceae</taxon>
        <taxon>Nesterenkonia</taxon>
    </lineage>
</organism>
<dbReference type="SUPFAM" id="SSF69572">
    <property type="entry name" value="Activating enzymes of the ubiquitin-like proteins"/>
    <property type="match status" value="1"/>
</dbReference>
<proteinExistence type="predicted"/>
<protein>
    <recommendedName>
        <fullName evidence="4">THIF-type NAD/FAD binding fold domain-containing protein</fullName>
    </recommendedName>
</protein>
<accession>A0ABU2DNY1</accession>
<reference evidence="2 3" key="1">
    <citation type="submission" date="2023-09" db="EMBL/GenBank/DDBJ databases">
        <title>Description of three actinobacteria isolated from air of manufacturing shop in a pharmaceutical factory.</title>
        <authorList>
            <person name="Zhang D.-F."/>
        </authorList>
    </citation>
    <scope>NUCLEOTIDE SEQUENCE [LARGE SCALE GENOMIC DNA]</scope>
    <source>
        <strain evidence="2 3">LY-0111</strain>
    </source>
</reference>
<evidence type="ECO:0000313" key="2">
    <source>
        <dbReference type="EMBL" id="MDR8018143.1"/>
    </source>
</evidence>